<feature type="domain" description="HPr kinase/phosphorylase C-terminal" evidence="1">
    <location>
        <begin position="5"/>
        <end position="105"/>
    </location>
</feature>
<organism evidence="2 3">
    <name type="scientific">Neorhizobium alkalisoli</name>
    <dbReference type="NCBI Taxonomy" id="528178"/>
    <lineage>
        <taxon>Bacteria</taxon>
        <taxon>Pseudomonadati</taxon>
        <taxon>Pseudomonadota</taxon>
        <taxon>Alphaproteobacteria</taxon>
        <taxon>Hyphomicrobiales</taxon>
        <taxon>Rhizobiaceae</taxon>
        <taxon>Rhizobium/Agrobacterium group</taxon>
        <taxon>Neorhizobium</taxon>
    </lineage>
</organism>
<keyword evidence="2" id="KW-0808">Transferase</keyword>
<proteinExistence type="predicted"/>
<dbReference type="GO" id="GO:0000155">
    <property type="term" value="F:phosphorelay sensor kinase activity"/>
    <property type="evidence" value="ECO:0007669"/>
    <property type="project" value="InterPro"/>
</dbReference>
<dbReference type="GO" id="GO:0005524">
    <property type="term" value="F:ATP binding"/>
    <property type="evidence" value="ECO:0007669"/>
    <property type="project" value="InterPro"/>
</dbReference>
<accession>A0A561Q8H3</accession>
<dbReference type="OrthoDB" id="8326226at2"/>
<dbReference type="Pfam" id="PF07475">
    <property type="entry name" value="Hpr_kinase_C"/>
    <property type="match status" value="1"/>
</dbReference>
<dbReference type="InterPro" id="IPR011104">
    <property type="entry name" value="Hpr_kin/Pase_C"/>
</dbReference>
<dbReference type="CDD" id="cd01918">
    <property type="entry name" value="HprK_C"/>
    <property type="match status" value="1"/>
</dbReference>
<dbReference type="InterPro" id="IPR027417">
    <property type="entry name" value="P-loop_NTPase"/>
</dbReference>
<dbReference type="AlphaFoldDB" id="A0A561Q8H3"/>
<name>A0A561Q8H3_9HYPH</name>
<gene>
    <name evidence="2" type="ORF">FHW37_11398</name>
</gene>
<dbReference type="Proteomes" id="UP000320653">
    <property type="component" value="Unassembled WGS sequence"/>
</dbReference>
<dbReference type="EMBL" id="VIWP01000013">
    <property type="protein sequence ID" value="TWF46652.1"/>
    <property type="molecule type" value="Genomic_DNA"/>
</dbReference>
<dbReference type="GO" id="GO:0006109">
    <property type="term" value="P:regulation of carbohydrate metabolic process"/>
    <property type="evidence" value="ECO:0007669"/>
    <property type="project" value="InterPro"/>
</dbReference>
<evidence type="ECO:0000313" key="2">
    <source>
        <dbReference type="EMBL" id="TWF46652.1"/>
    </source>
</evidence>
<dbReference type="SUPFAM" id="SSF53795">
    <property type="entry name" value="PEP carboxykinase-like"/>
    <property type="match status" value="1"/>
</dbReference>
<dbReference type="RefSeq" id="WP_145642969.1">
    <property type="nucleotide sequence ID" value="NZ_VIWP01000013.1"/>
</dbReference>
<comment type="caution">
    <text evidence="2">The sequence shown here is derived from an EMBL/GenBank/DDBJ whole genome shotgun (WGS) entry which is preliminary data.</text>
</comment>
<reference evidence="2 3" key="1">
    <citation type="submission" date="2019-06" db="EMBL/GenBank/DDBJ databases">
        <title>Sorghum-associated microbial communities from plants grown in Nebraska, USA.</title>
        <authorList>
            <person name="Schachtman D."/>
        </authorList>
    </citation>
    <scope>NUCLEOTIDE SEQUENCE [LARGE SCALE GENOMIC DNA]</scope>
    <source>
        <strain evidence="2 3">1225</strain>
    </source>
</reference>
<dbReference type="Gene3D" id="3.40.50.300">
    <property type="entry name" value="P-loop containing nucleotide triphosphate hydrolases"/>
    <property type="match status" value="1"/>
</dbReference>
<evidence type="ECO:0000259" key="1">
    <source>
        <dbReference type="Pfam" id="PF07475"/>
    </source>
</evidence>
<protein>
    <submittedName>
        <fullName evidence="2">Hpr(Ser) kinase/phosphatase</fullName>
    </submittedName>
</protein>
<keyword evidence="2" id="KW-0418">Kinase</keyword>
<evidence type="ECO:0000313" key="3">
    <source>
        <dbReference type="Proteomes" id="UP000320653"/>
    </source>
</evidence>
<keyword evidence="3" id="KW-1185">Reference proteome</keyword>
<sequence>MSEAQPVNLHGTAVIIGTRGILFTGPSGSGKSAMAFLCMTEARRQGAYAALVADDQVFVSRLENSVIAERPASIAGLMEIRGSGIVTVESVEKAVIDLVVRMVSFPSDDRLPPNDERFSIADLGDLPMIRLRGDTAAPLAAIAALFPEFRGELPF</sequence>